<accession>A0ABW4YMY1</accession>
<gene>
    <name evidence="6" type="ORF">ACFSJH_14580</name>
</gene>
<evidence type="ECO:0000256" key="2">
    <source>
        <dbReference type="SAM" id="Coils"/>
    </source>
</evidence>
<dbReference type="Pfam" id="PF01551">
    <property type="entry name" value="Peptidase_M23"/>
    <property type="match status" value="1"/>
</dbReference>
<sequence length="405" mass="45190">MKRLATLVIVIAMLIGISVQMSEHLDARSLSQIEKQISEAKKKASDAKRRAEQATNDAKATAGKRQMIAVKKEDAQHELTAVLGKIDKIAGEMIETEVKINGKNKELAVTEEELTEVEKRIVERDELLQSRMRLMYTNGTVSYIDVLLSATSFSDFLFRFDALQSILHQDRQILDEHKHDKELVELKQKEIELQLINIQELYSELSIQKVAMEKQEKEKEVLIASYNATISELDQELEALESINEEQEKMLVALAAEMSKLETEKKKIKTPYSGGKLAMPIDSGYRVTSKFGSRTHPISKKRHVHSGMDFGAPTGTSIYAAEGGVVIVSQYWGTYGNAVVVDHGNGLWTLYAHIKNGGLLVDKGDTVKRGQKIAEVGNTGNSTGPHLHFEVRKNEIAVNPGSYLK</sequence>
<evidence type="ECO:0000259" key="5">
    <source>
        <dbReference type="Pfam" id="PF24568"/>
    </source>
</evidence>
<dbReference type="RefSeq" id="WP_377773639.1">
    <property type="nucleotide sequence ID" value="NZ_JBHUHO010000033.1"/>
</dbReference>
<keyword evidence="6" id="KW-0378">Hydrolase</keyword>
<evidence type="ECO:0000256" key="3">
    <source>
        <dbReference type="SAM" id="MobiDB-lite"/>
    </source>
</evidence>
<evidence type="ECO:0000259" key="4">
    <source>
        <dbReference type="Pfam" id="PF01551"/>
    </source>
</evidence>
<dbReference type="SUPFAM" id="SSF51261">
    <property type="entry name" value="Duplicated hybrid motif"/>
    <property type="match status" value="1"/>
</dbReference>
<name>A0ABW4YMY1_9BACL</name>
<reference evidence="7" key="1">
    <citation type="journal article" date="2019" name="Int. J. Syst. Evol. Microbiol.">
        <title>The Global Catalogue of Microorganisms (GCM) 10K type strain sequencing project: providing services to taxonomists for standard genome sequencing and annotation.</title>
        <authorList>
            <consortium name="The Broad Institute Genomics Platform"/>
            <consortium name="The Broad Institute Genome Sequencing Center for Infectious Disease"/>
            <person name="Wu L."/>
            <person name="Ma J."/>
        </authorList>
    </citation>
    <scope>NUCLEOTIDE SEQUENCE [LARGE SCALE GENOMIC DNA]</scope>
    <source>
        <strain evidence="7">GH52</strain>
    </source>
</reference>
<keyword evidence="2" id="KW-0175">Coiled coil</keyword>
<feature type="coiled-coil region" evidence="2">
    <location>
        <begin position="198"/>
        <end position="264"/>
    </location>
</feature>
<keyword evidence="7" id="KW-1185">Reference proteome</keyword>
<dbReference type="Proteomes" id="UP001597362">
    <property type="component" value="Unassembled WGS sequence"/>
</dbReference>
<protein>
    <submittedName>
        <fullName evidence="6">Murein hydrolase activator EnvC family protein</fullName>
    </submittedName>
</protein>
<dbReference type="InterPro" id="IPR057309">
    <property type="entry name" value="PcsB_CC"/>
</dbReference>
<dbReference type="Pfam" id="PF24568">
    <property type="entry name" value="CC_PcsB"/>
    <property type="match status" value="1"/>
</dbReference>
<feature type="domain" description="Peptidoglycan hydrolase PcsB coiled-coil" evidence="5">
    <location>
        <begin position="115"/>
        <end position="187"/>
    </location>
</feature>
<feature type="domain" description="M23ase beta-sheet core" evidence="4">
    <location>
        <begin position="304"/>
        <end position="400"/>
    </location>
</feature>
<feature type="region of interest" description="Disordered" evidence="3">
    <location>
        <begin position="41"/>
        <end position="62"/>
    </location>
</feature>
<feature type="compositionally biased region" description="Basic and acidic residues" evidence="3">
    <location>
        <begin position="41"/>
        <end position="52"/>
    </location>
</feature>
<dbReference type="CDD" id="cd12797">
    <property type="entry name" value="M23_peptidase"/>
    <property type="match status" value="1"/>
</dbReference>
<dbReference type="PANTHER" id="PTHR21666:SF270">
    <property type="entry name" value="MUREIN HYDROLASE ACTIVATOR ENVC"/>
    <property type="match status" value="1"/>
</dbReference>
<comment type="caution">
    <text evidence="6">The sequence shown here is derived from an EMBL/GenBank/DDBJ whole genome shotgun (WGS) entry which is preliminary data.</text>
</comment>
<evidence type="ECO:0000313" key="6">
    <source>
        <dbReference type="EMBL" id="MFD2116952.1"/>
    </source>
</evidence>
<dbReference type="InterPro" id="IPR050570">
    <property type="entry name" value="Cell_wall_metabolism_enzyme"/>
</dbReference>
<dbReference type="EMBL" id="JBHUHO010000033">
    <property type="protein sequence ID" value="MFD2116952.1"/>
    <property type="molecule type" value="Genomic_DNA"/>
</dbReference>
<evidence type="ECO:0000256" key="1">
    <source>
        <dbReference type="ARBA" id="ARBA00022729"/>
    </source>
</evidence>
<dbReference type="GO" id="GO:0016787">
    <property type="term" value="F:hydrolase activity"/>
    <property type="evidence" value="ECO:0007669"/>
    <property type="project" value="UniProtKB-KW"/>
</dbReference>
<dbReference type="InterPro" id="IPR011055">
    <property type="entry name" value="Dup_hybrid_motif"/>
</dbReference>
<evidence type="ECO:0000313" key="7">
    <source>
        <dbReference type="Proteomes" id="UP001597362"/>
    </source>
</evidence>
<dbReference type="Gene3D" id="2.70.70.10">
    <property type="entry name" value="Glucose Permease (Domain IIA)"/>
    <property type="match status" value="1"/>
</dbReference>
<keyword evidence="1" id="KW-0732">Signal</keyword>
<dbReference type="Gene3D" id="6.10.250.3150">
    <property type="match status" value="1"/>
</dbReference>
<dbReference type="InterPro" id="IPR016047">
    <property type="entry name" value="M23ase_b-sheet_dom"/>
</dbReference>
<dbReference type="PANTHER" id="PTHR21666">
    <property type="entry name" value="PEPTIDASE-RELATED"/>
    <property type="match status" value="1"/>
</dbReference>
<organism evidence="6 7">
    <name type="scientific">Paenibacillus yanchengensis</name>
    <dbReference type="NCBI Taxonomy" id="2035833"/>
    <lineage>
        <taxon>Bacteria</taxon>
        <taxon>Bacillati</taxon>
        <taxon>Bacillota</taxon>
        <taxon>Bacilli</taxon>
        <taxon>Bacillales</taxon>
        <taxon>Paenibacillaceae</taxon>
        <taxon>Paenibacillus</taxon>
    </lineage>
</organism>
<proteinExistence type="predicted"/>